<evidence type="ECO:0000256" key="1">
    <source>
        <dbReference type="SAM" id="MobiDB-lite"/>
    </source>
</evidence>
<reference evidence="2" key="1">
    <citation type="submission" date="2019-04" db="EMBL/GenBank/DDBJ databases">
        <title>Genome assembly of Zosterops borbonicus 15179.</title>
        <authorList>
            <person name="Leroy T."/>
            <person name="Anselmetti Y."/>
            <person name="Tilak M.-K."/>
            <person name="Nabholz B."/>
        </authorList>
    </citation>
    <scope>NUCLEOTIDE SEQUENCE</scope>
    <source>
        <strain evidence="2">HGM_15179</strain>
        <tissue evidence="2">Muscle</tissue>
    </source>
</reference>
<gene>
    <name evidence="2" type="ORF">HGM15179_008996</name>
</gene>
<comment type="caution">
    <text evidence="2">The sequence shown here is derived from an EMBL/GenBank/DDBJ whole genome shotgun (WGS) entry which is preliminary data.</text>
</comment>
<feature type="non-terminal residue" evidence="2">
    <location>
        <position position="77"/>
    </location>
</feature>
<feature type="non-terminal residue" evidence="2">
    <location>
        <position position="1"/>
    </location>
</feature>
<protein>
    <submittedName>
        <fullName evidence="2">Uncharacterized protein</fullName>
    </submittedName>
</protein>
<name>A0A8K1GH21_9PASS</name>
<evidence type="ECO:0000313" key="2">
    <source>
        <dbReference type="EMBL" id="TRZ18088.1"/>
    </source>
</evidence>
<sequence length="77" mass="8044">RGDGSLVFTQSPGLSFFMGAGCTHRTCHAMLGSREVAQPWALQSCHCSLCPDPSGPLNTGQGRLNSDTAGLAHLQDS</sequence>
<organism evidence="2 3">
    <name type="scientific">Zosterops borbonicus</name>
    <dbReference type="NCBI Taxonomy" id="364589"/>
    <lineage>
        <taxon>Eukaryota</taxon>
        <taxon>Metazoa</taxon>
        <taxon>Chordata</taxon>
        <taxon>Craniata</taxon>
        <taxon>Vertebrata</taxon>
        <taxon>Euteleostomi</taxon>
        <taxon>Archelosauria</taxon>
        <taxon>Archosauria</taxon>
        <taxon>Dinosauria</taxon>
        <taxon>Saurischia</taxon>
        <taxon>Theropoda</taxon>
        <taxon>Coelurosauria</taxon>
        <taxon>Aves</taxon>
        <taxon>Neognathae</taxon>
        <taxon>Neoaves</taxon>
        <taxon>Telluraves</taxon>
        <taxon>Australaves</taxon>
        <taxon>Passeriformes</taxon>
        <taxon>Sylvioidea</taxon>
        <taxon>Zosteropidae</taxon>
        <taxon>Zosterops</taxon>
    </lineage>
</organism>
<feature type="region of interest" description="Disordered" evidence="1">
    <location>
        <begin position="58"/>
        <end position="77"/>
    </location>
</feature>
<dbReference type="EMBL" id="SWJQ01000235">
    <property type="protein sequence ID" value="TRZ18088.1"/>
    <property type="molecule type" value="Genomic_DNA"/>
</dbReference>
<feature type="compositionally biased region" description="Polar residues" evidence="1">
    <location>
        <begin position="58"/>
        <end position="68"/>
    </location>
</feature>
<dbReference type="AlphaFoldDB" id="A0A8K1GH21"/>
<evidence type="ECO:0000313" key="3">
    <source>
        <dbReference type="Proteomes" id="UP000796761"/>
    </source>
</evidence>
<proteinExistence type="predicted"/>
<accession>A0A8K1GH21</accession>
<keyword evidence="3" id="KW-1185">Reference proteome</keyword>
<dbReference type="Proteomes" id="UP000796761">
    <property type="component" value="Unassembled WGS sequence"/>
</dbReference>